<protein>
    <recommendedName>
        <fullName evidence="3">YbhB/YbcL family Raf kinase inhibitor-like protein</fullName>
    </recommendedName>
</protein>
<dbReference type="EMBL" id="JACHEH010000005">
    <property type="protein sequence ID" value="MBB6168830.1"/>
    <property type="molecule type" value="Genomic_DNA"/>
</dbReference>
<dbReference type="InterPro" id="IPR008914">
    <property type="entry name" value="PEBP"/>
</dbReference>
<accession>A0A841K9P7</accession>
<gene>
    <name evidence="1" type="ORF">HNQ73_002467</name>
</gene>
<evidence type="ECO:0000313" key="1">
    <source>
        <dbReference type="EMBL" id="MBB6168830.1"/>
    </source>
</evidence>
<reference evidence="1 2" key="1">
    <citation type="submission" date="2020-08" db="EMBL/GenBank/DDBJ databases">
        <title>Genomic Encyclopedia of Type Strains, Phase IV (KMG-IV): sequencing the most valuable type-strain genomes for metagenomic binning, comparative biology and taxonomic classification.</title>
        <authorList>
            <person name="Goeker M."/>
        </authorList>
    </citation>
    <scope>NUCLEOTIDE SEQUENCE [LARGE SCALE GENOMIC DNA]</scope>
    <source>
        <strain evidence="1 2">DSM 101465</strain>
    </source>
</reference>
<keyword evidence="2" id="KW-1185">Reference proteome</keyword>
<dbReference type="InterPro" id="IPR036610">
    <property type="entry name" value="PEBP-like_sf"/>
</dbReference>
<comment type="caution">
    <text evidence="1">The sequence shown here is derived from an EMBL/GenBank/DDBJ whole genome shotgun (WGS) entry which is preliminary data.</text>
</comment>
<evidence type="ECO:0008006" key="3">
    <source>
        <dbReference type="Google" id="ProtNLM"/>
    </source>
</evidence>
<dbReference type="Proteomes" id="UP000588017">
    <property type="component" value="Unassembled WGS sequence"/>
</dbReference>
<evidence type="ECO:0000313" key="2">
    <source>
        <dbReference type="Proteomes" id="UP000588017"/>
    </source>
</evidence>
<organism evidence="1 2">
    <name type="scientific">Chelatococcus composti</name>
    <dbReference type="NCBI Taxonomy" id="1743235"/>
    <lineage>
        <taxon>Bacteria</taxon>
        <taxon>Pseudomonadati</taxon>
        <taxon>Pseudomonadota</taxon>
        <taxon>Alphaproteobacteria</taxon>
        <taxon>Hyphomicrobiales</taxon>
        <taxon>Chelatococcaceae</taxon>
        <taxon>Chelatococcus</taxon>
    </lineage>
</organism>
<dbReference type="CDD" id="cd00865">
    <property type="entry name" value="PEBP_bact_arch"/>
    <property type="match status" value="1"/>
</dbReference>
<name>A0A841K9P7_9HYPH</name>
<sequence>MALMLTSPAFADGERIPRSFARDGENLMPPLRWTGVPEGAGSLVLVVEDPDAPSGTFYHLGVYNIPPNQSGLSQAADAGPSEAMRFARNDFGNTGYDGPQPPPGHGVHHYHFRLAAISQPHLDISGAAGVAEVWAAAQRHLLEETVLIGTYER</sequence>
<dbReference type="RefSeq" id="WP_183335152.1">
    <property type="nucleotide sequence ID" value="NZ_BMHX01000005.1"/>
</dbReference>
<dbReference type="PANTHER" id="PTHR30289">
    <property type="entry name" value="UNCHARACTERIZED PROTEIN YBCL-RELATED"/>
    <property type="match status" value="1"/>
</dbReference>
<dbReference type="AlphaFoldDB" id="A0A841K9P7"/>
<dbReference type="Gene3D" id="3.90.280.10">
    <property type="entry name" value="PEBP-like"/>
    <property type="match status" value="1"/>
</dbReference>
<dbReference type="Pfam" id="PF01161">
    <property type="entry name" value="PBP"/>
    <property type="match status" value="1"/>
</dbReference>
<proteinExistence type="predicted"/>
<dbReference type="PANTHER" id="PTHR30289:SF1">
    <property type="entry name" value="PEBP (PHOSPHATIDYLETHANOLAMINE-BINDING PROTEIN) FAMILY PROTEIN"/>
    <property type="match status" value="1"/>
</dbReference>
<dbReference type="InterPro" id="IPR005247">
    <property type="entry name" value="YbhB_YbcL/LppC-like"/>
</dbReference>
<dbReference type="NCBIfam" id="TIGR00481">
    <property type="entry name" value="YbhB/YbcL family Raf kinase inhibitor-like protein"/>
    <property type="match status" value="1"/>
</dbReference>
<dbReference type="SUPFAM" id="SSF49777">
    <property type="entry name" value="PEBP-like"/>
    <property type="match status" value="1"/>
</dbReference>